<dbReference type="NCBIfam" id="NF003810">
    <property type="entry name" value="PRK05399.1"/>
    <property type="match status" value="1"/>
</dbReference>
<dbReference type="STRING" id="1123500.GCA_000420365_00529"/>
<dbReference type="GO" id="GO:0005524">
    <property type="term" value="F:ATP binding"/>
    <property type="evidence" value="ECO:0007669"/>
    <property type="project" value="UniProtKB-UniRule"/>
</dbReference>
<evidence type="ECO:0000256" key="7">
    <source>
        <dbReference type="ARBA" id="ARBA00023204"/>
    </source>
</evidence>
<dbReference type="PATRIC" id="fig|1123500.6.peg.898"/>
<dbReference type="CDD" id="cd03284">
    <property type="entry name" value="ABC_MutS1"/>
    <property type="match status" value="1"/>
</dbReference>
<dbReference type="InterPro" id="IPR000432">
    <property type="entry name" value="DNA_mismatch_repair_MutS_C"/>
</dbReference>
<evidence type="ECO:0000256" key="5">
    <source>
        <dbReference type="ARBA" id="ARBA00022840"/>
    </source>
</evidence>
<keyword evidence="5 8" id="KW-0067">ATP-binding</keyword>
<accession>A0A0R2FVV0</accession>
<dbReference type="FunFam" id="3.40.1170.10:FF:000001">
    <property type="entry name" value="DNA mismatch repair protein MutS"/>
    <property type="match status" value="1"/>
</dbReference>
<dbReference type="GO" id="GO:0030983">
    <property type="term" value="F:mismatched DNA binding"/>
    <property type="evidence" value="ECO:0007669"/>
    <property type="project" value="InterPro"/>
</dbReference>
<reference evidence="12 13" key="1">
    <citation type="journal article" date="2015" name="Genome Announc.">
        <title>Expanding the biotechnology potential of lactobacilli through comparative genomics of 213 strains and associated genera.</title>
        <authorList>
            <person name="Sun Z."/>
            <person name="Harris H.M."/>
            <person name="McCann A."/>
            <person name="Guo C."/>
            <person name="Argimon S."/>
            <person name="Zhang W."/>
            <person name="Yang X."/>
            <person name="Jeffery I.B."/>
            <person name="Cooney J.C."/>
            <person name="Kagawa T.F."/>
            <person name="Liu W."/>
            <person name="Song Y."/>
            <person name="Salvetti E."/>
            <person name="Wrobel A."/>
            <person name="Rasinkangas P."/>
            <person name="Parkhill J."/>
            <person name="Rea M.C."/>
            <person name="O'Sullivan O."/>
            <person name="Ritari J."/>
            <person name="Douillard F.P."/>
            <person name="Paul Ross R."/>
            <person name="Yang R."/>
            <person name="Briner A.E."/>
            <person name="Felis G.E."/>
            <person name="de Vos W.M."/>
            <person name="Barrangou R."/>
            <person name="Klaenhammer T.R."/>
            <person name="Caufield P.W."/>
            <person name="Cui Y."/>
            <person name="Zhang H."/>
            <person name="O'Toole P.W."/>
        </authorList>
    </citation>
    <scope>NUCLEOTIDE SEQUENCE [LARGE SCALE GENOMIC DNA]</scope>
    <source>
        <strain evidence="12 13">DSM 20190</strain>
    </source>
</reference>
<dbReference type="PANTHER" id="PTHR11361">
    <property type="entry name" value="DNA MISMATCH REPAIR PROTEIN MUTS FAMILY MEMBER"/>
    <property type="match status" value="1"/>
</dbReference>
<dbReference type="SUPFAM" id="SSF53150">
    <property type="entry name" value="DNA repair protein MutS, domain II"/>
    <property type="match status" value="1"/>
</dbReference>
<dbReference type="NCBIfam" id="TIGR01070">
    <property type="entry name" value="mutS1"/>
    <property type="match status" value="1"/>
</dbReference>
<evidence type="ECO:0000313" key="12">
    <source>
        <dbReference type="EMBL" id="KRN32537.1"/>
    </source>
</evidence>
<keyword evidence="3 8" id="KW-0547">Nucleotide-binding</keyword>
<feature type="compositionally biased region" description="Polar residues" evidence="10">
    <location>
        <begin position="798"/>
        <end position="813"/>
    </location>
</feature>
<dbReference type="OrthoDB" id="9802448at2"/>
<dbReference type="FunCoup" id="A0A0R2FVV0">
    <property type="interactions" value="309"/>
</dbReference>
<dbReference type="FunFam" id="1.10.1420.10:FF:000007">
    <property type="entry name" value="DNA mismatch repair protein MutS"/>
    <property type="match status" value="1"/>
</dbReference>
<evidence type="ECO:0000313" key="13">
    <source>
        <dbReference type="Proteomes" id="UP000051296"/>
    </source>
</evidence>
<evidence type="ECO:0000259" key="11">
    <source>
        <dbReference type="PROSITE" id="PS00486"/>
    </source>
</evidence>
<dbReference type="HAMAP" id="MF_00096">
    <property type="entry name" value="MutS"/>
    <property type="match status" value="1"/>
</dbReference>
<dbReference type="PROSITE" id="PS00486">
    <property type="entry name" value="DNA_MISMATCH_REPAIR_2"/>
    <property type="match status" value="1"/>
</dbReference>
<dbReference type="Gene3D" id="1.10.1420.10">
    <property type="match status" value="2"/>
</dbReference>
<dbReference type="InterPro" id="IPR027417">
    <property type="entry name" value="P-loop_NTPase"/>
</dbReference>
<name>A0A0R2FVV0_9LACO</name>
<dbReference type="Pfam" id="PF05190">
    <property type="entry name" value="MutS_IV"/>
    <property type="match status" value="1"/>
</dbReference>
<dbReference type="Pfam" id="PF05192">
    <property type="entry name" value="MutS_III"/>
    <property type="match status" value="1"/>
</dbReference>
<dbReference type="InterPro" id="IPR007695">
    <property type="entry name" value="DNA_mismatch_repair_MutS-lik_N"/>
</dbReference>
<dbReference type="GO" id="GO:0005829">
    <property type="term" value="C:cytosol"/>
    <property type="evidence" value="ECO:0007669"/>
    <property type="project" value="TreeGrafter"/>
</dbReference>
<dbReference type="InterPro" id="IPR007860">
    <property type="entry name" value="DNA_mmatch_repair_MutS_con_dom"/>
</dbReference>
<keyword evidence="7 8" id="KW-0234">DNA repair</keyword>
<dbReference type="SMART" id="SM00534">
    <property type="entry name" value="MUTSac"/>
    <property type="match status" value="1"/>
</dbReference>
<evidence type="ECO:0000256" key="6">
    <source>
        <dbReference type="ARBA" id="ARBA00023125"/>
    </source>
</evidence>
<evidence type="ECO:0000256" key="8">
    <source>
        <dbReference type="HAMAP-Rule" id="MF_00096"/>
    </source>
</evidence>
<evidence type="ECO:0000256" key="4">
    <source>
        <dbReference type="ARBA" id="ARBA00022763"/>
    </source>
</evidence>
<dbReference type="GO" id="GO:0006298">
    <property type="term" value="P:mismatch repair"/>
    <property type="evidence" value="ECO:0007669"/>
    <property type="project" value="UniProtKB-UniRule"/>
</dbReference>
<dbReference type="InterPro" id="IPR036678">
    <property type="entry name" value="MutS_con_dom_sf"/>
</dbReference>
<dbReference type="SMART" id="SM00533">
    <property type="entry name" value="MUTSd"/>
    <property type="match status" value="1"/>
</dbReference>
<dbReference type="Pfam" id="PF00488">
    <property type="entry name" value="MutS_V"/>
    <property type="match status" value="1"/>
</dbReference>
<organism evidence="12 13">
    <name type="scientific">Weissella halotolerans DSM 20190</name>
    <dbReference type="NCBI Taxonomy" id="1123500"/>
    <lineage>
        <taxon>Bacteria</taxon>
        <taxon>Bacillati</taxon>
        <taxon>Bacillota</taxon>
        <taxon>Bacilli</taxon>
        <taxon>Lactobacillales</taxon>
        <taxon>Lactobacillaceae</taxon>
        <taxon>Weissella</taxon>
    </lineage>
</organism>
<evidence type="ECO:0000256" key="9">
    <source>
        <dbReference type="RuleBase" id="RU003756"/>
    </source>
</evidence>
<dbReference type="Gene3D" id="3.40.50.300">
    <property type="entry name" value="P-loop containing nucleotide triphosphate hydrolases"/>
    <property type="match status" value="1"/>
</dbReference>
<comment type="caution">
    <text evidence="12">The sequence shown here is derived from an EMBL/GenBank/DDBJ whole genome shotgun (WGS) entry which is preliminary data.</text>
</comment>
<protein>
    <recommendedName>
        <fullName evidence="2 8">DNA mismatch repair protein MutS</fullName>
    </recommendedName>
</protein>
<dbReference type="RefSeq" id="WP_022791314.1">
    <property type="nucleotide sequence ID" value="NZ_ATUU01000002.1"/>
</dbReference>
<dbReference type="GO" id="GO:0140664">
    <property type="term" value="F:ATP-dependent DNA damage sensor activity"/>
    <property type="evidence" value="ECO:0007669"/>
    <property type="project" value="InterPro"/>
</dbReference>
<evidence type="ECO:0000256" key="10">
    <source>
        <dbReference type="SAM" id="MobiDB-lite"/>
    </source>
</evidence>
<dbReference type="InterPro" id="IPR016151">
    <property type="entry name" value="DNA_mismatch_repair_MutS_N"/>
</dbReference>
<dbReference type="InterPro" id="IPR017261">
    <property type="entry name" value="DNA_mismatch_repair_MutS/MSH"/>
</dbReference>
<dbReference type="EMBL" id="JQAX01000002">
    <property type="protein sequence ID" value="KRN32537.1"/>
    <property type="molecule type" value="Genomic_DNA"/>
</dbReference>
<feature type="region of interest" description="Disordered" evidence="10">
    <location>
        <begin position="794"/>
        <end position="813"/>
    </location>
</feature>
<keyword evidence="4 8" id="KW-0227">DNA damage</keyword>
<dbReference type="SUPFAM" id="SSF52540">
    <property type="entry name" value="P-loop containing nucleoside triphosphate hydrolases"/>
    <property type="match status" value="1"/>
</dbReference>
<comment type="function">
    <text evidence="8">This protein is involved in the repair of mismatches in DNA. It is possible that it carries out the mismatch recognition step. This protein has a weak ATPase activity.</text>
</comment>
<dbReference type="eggNOG" id="COG0249">
    <property type="taxonomic scope" value="Bacteria"/>
</dbReference>
<evidence type="ECO:0000256" key="3">
    <source>
        <dbReference type="ARBA" id="ARBA00022741"/>
    </source>
</evidence>
<dbReference type="InterPro" id="IPR005748">
    <property type="entry name" value="DNA_mismatch_repair_MutS"/>
</dbReference>
<dbReference type="Gene3D" id="3.30.420.110">
    <property type="entry name" value="MutS, connector domain"/>
    <property type="match status" value="1"/>
</dbReference>
<dbReference type="InterPro" id="IPR036187">
    <property type="entry name" value="DNA_mismatch_repair_MutS_sf"/>
</dbReference>
<sequence>MAKKPRVTPMMQQYNEIKAQYPDALLFYRLGDFYELFNEDAILGAKLLELTLTQRNKNSAQPVPMAGVPHHAAQSYIDILVDKGYKVAVVEQMEDPAQAEGMVKREVIQLVTPGTRMKTSADAAKENNYMVALSQLPTGQFGLAYADLSTGELEATTVATTGNVMNELSRLETKEIVTDVTLPDDLMATLTNLGILVSYQSEGLADHQLDYLVQDLAQPAQKHSADLLLAYLMATQKRSLDHLQVAKGYDIAQYLELDRHSRANLELTSNIRTQQRSGTLLWLLDLTKTAMGGRLLKQWIEQPLLDRTALEGRYDIVGGLLDDYFGRAALQEALQGVYDLERLAGRVAFGSANGRDLLQLSHSLEQVPAIMLTLQAMDQHIFGTPLADLDPVSDIQELISQAITDDPPVSVKEGGLIKDGYNAKLDEYRYTMQHGKQWLADLEASEREATGIHSLKIGYNKVFGYYIEVTKANIDRLDPDRYTRKQTLVNAERFITPELKEHEQLILEAQAQSSELEYDLFTQLRDTIKMNITRLQKLGANLARLDVLQSLATVAEQFNFVRPQLTDETEIEIKDGRHPVVEKVLGHQAFVANDVVMPVDETIMLITGPNMSGKSTYMRQLALTVVMAQIGSFVPATSAKLPIFDHIFTRIGAADDLISGNSTFMVEMAEANTALQEASPHSLILFDELGRGTATYDGMALAQAIIEYVHDHTQAKTLFSTHYHELTSLDTTLPHLKNVHVGATEEDGKLIFSHKVLPGPADQSYGINVAKLAGLPEQLIKRASEILQDLEASDQKESQLLPSQAEKNSTNSSLAEPMVAYPSSVTPDNLAVETHQSTSDSEQPSQLALFDIASDQDESVLAELKTLDLANMTPLETLLQVSKWQAKLGK</sequence>
<feature type="domain" description="DNA mismatch repair proteins mutS family" evidence="11">
    <location>
        <begin position="682"/>
        <end position="698"/>
    </location>
</feature>
<dbReference type="GO" id="GO:0003684">
    <property type="term" value="F:damaged DNA binding"/>
    <property type="evidence" value="ECO:0007669"/>
    <property type="project" value="UniProtKB-UniRule"/>
</dbReference>
<dbReference type="AlphaFoldDB" id="A0A0R2FVV0"/>
<gene>
    <name evidence="8" type="primary">mutS</name>
    <name evidence="12" type="ORF">IV68_GL000892</name>
</gene>
<dbReference type="SUPFAM" id="SSF55271">
    <property type="entry name" value="DNA repair protein MutS, domain I"/>
    <property type="match status" value="1"/>
</dbReference>
<dbReference type="InterPro" id="IPR007861">
    <property type="entry name" value="DNA_mismatch_repair_MutS_clamp"/>
</dbReference>
<evidence type="ECO:0000256" key="1">
    <source>
        <dbReference type="ARBA" id="ARBA00006271"/>
    </source>
</evidence>
<dbReference type="Proteomes" id="UP000051296">
    <property type="component" value="Unassembled WGS sequence"/>
</dbReference>
<dbReference type="InParanoid" id="A0A0R2FVV0"/>
<dbReference type="PANTHER" id="PTHR11361:SF34">
    <property type="entry name" value="DNA MISMATCH REPAIR PROTEIN MSH1, MITOCHONDRIAL"/>
    <property type="match status" value="1"/>
</dbReference>
<comment type="similarity">
    <text evidence="1 8 9">Belongs to the DNA mismatch repair MutS family.</text>
</comment>
<feature type="binding site" evidence="8">
    <location>
        <begin position="608"/>
        <end position="615"/>
    </location>
    <ligand>
        <name>ATP</name>
        <dbReference type="ChEBI" id="CHEBI:30616"/>
    </ligand>
</feature>
<dbReference type="Gene3D" id="3.40.1170.10">
    <property type="entry name" value="DNA repair protein MutS, domain I"/>
    <property type="match status" value="1"/>
</dbReference>
<proteinExistence type="inferred from homology"/>
<dbReference type="PIRSF" id="PIRSF037677">
    <property type="entry name" value="DNA_mis_repair_Msh6"/>
    <property type="match status" value="1"/>
</dbReference>
<keyword evidence="6 8" id="KW-0238">DNA-binding</keyword>
<dbReference type="InterPro" id="IPR007696">
    <property type="entry name" value="DNA_mismatch_repair_MutS_core"/>
</dbReference>
<keyword evidence="13" id="KW-1185">Reference proteome</keyword>
<dbReference type="Pfam" id="PF05188">
    <property type="entry name" value="MutS_II"/>
    <property type="match status" value="1"/>
</dbReference>
<dbReference type="Pfam" id="PF01624">
    <property type="entry name" value="MutS_I"/>
    <property type="match status" value="1"/>
</dbReference>
<dbReference type="SUPFAM" id="SSF48334">
    <property type="entry name" value="DNA repair protein MutS, domain III"/>
    <property type="match status" value="1"/>
</dbReference>
<evidence type="ECO:0000256" key="2">
    <source>
        <dbReference type="ARBA" id="ARBA00021982"/>
    </source>
</evidence>
<dbReference type="FunFam" id="3.40.50.300:FF:000896">
    <property type="entry name" value="DNA mismatch repair protein MutS"/>
    <property type="match status" value="1"/>
</dbReference>
<dbReference type="InterPro" id="IPR045076">
    <property type="entry name" value="MutS"/>
</dbReference>